<gene>
    <name evidence="1" type="ORF">HPB48_013828</name>
</gene>
<accession>A0A9J6FYU2</accession>
<evidence type="ECO:0000313" key="2">
    <source>
        <dbReference type="Proteomes" id="UP000821853"/>
    </source>
</evidence>
<dbReference type="Proteomes" id="UP000821853">
    <property type="component" value="Chromosome 2"/>
</dbReference>
<reference evidence="1 2" key="1">
    <citation type="journal article" date="2020" name="Cell">
        <title>Large-Scale Comparative Analyses of Tick Genomes Elucidate Their Genetic Diversity and Vector Capacities.</title>
        <authorList>
            <consortium name="Tick Genome and Microbiome Consortium (TIGMIC)"/>
            <person name="Jia N."/>
            <person name="Wang J."/>
            <person name="Shi W."/>
            <person name="Du L."/>
            <person name="Sun Y."/>
            <person name="Zhan W."/>
            <person name="Jiang J.F."/>
            <person name="Wang Q."/>
            <person name="Zhang B."/>
            <person name="Ji P."/>
            <person name="Bell-Sakyi L."/>
            <person name="Cui X.M."/>
            <person name="Yuan T.T."/>
            <person name="Jiang B.G."/>
            <person name="Yang W.F."/>
            <person name="Lam T.T."/>
            <person name="Chang Q.C."/>
            <person name="Ding S.J."/>
            <person name="Wang X.J."/>
            <person name="Zhu J.G."/>
            <person name="Ruan X.D."/>
            <person name="Zhao L."/>
            <person name="Wei J.T."/>
            <person name="Ye R.Z."/>
            <person name="Que T.C."/>
            <person name="Du C.H."/>
            <person name="Zhou Y.H."/>
            <person name="Cheng J.X."/>
            <person name="Dai P.F."/>
            <person name="Guo W.B."/>
            <person name="Han X.H."/>
            <person name="Huang E.J."/>
            <person name="Li L.F."/>
            <person name="Wei W."/>
            <person name="Gao Y.C."/>
            <person name="Liu J.Z."/>
            <person name="Shao H.Z."/>
            <person name="Wang X."/>
            <person name="Wang C.C."/>
            <person name="Yang T.C."/>
            <person name="Huo Q.B."/>
            <person name="Li W."/>
            <person name="Chen H.Y."/>
            <person name="Chen S.E."/>
            <person name="Zhou L.G."/>
            <person name="Ni X.B."/>
            <person name="Tian J.H."/>
            <person name="Sheng Y."/>
            <person name="Liu T."/>
            <person name="Pan Y.S."/>
            <person name="Xia L.Y."/>
            <person name="Li J."/>
            <person name="Zhao F."/>
            <person name="Cao W.C."/>
        </authorList>
    </citation>
    <scope>NUCLEOTIDE SEQUENCE [LARGE SCALE GENOMIC DNA]</scope>
    <source>
        <strain evidence="1">HaeL-2018</strain>
    </source>
</reference>
<dbReference type="VEuPathDB" id="VectorBase:HLOH_057279"/>
<dbReference type="AlphaFoldDB" id="A0A9J6FYU2"/>
<protein>
    <submittedName>
        <fullName evidence="1">Uncharacterized protein</fullName>
    </submittedName>
</protein>
<dbReference type="EMBL" id="JABSTR010000004">
    <property type="protein sequence ID" value="KAH9367172.1"/>
    <property type="molecule type" value="Genomic_DNA"/>
</dbReference>
<dbReference type="OrthoDB" id="4327074at2759"/>
<name>A0A9J6FYU2_HAELO</name>
<evidence type="ECO:0000313" key="1">
    <source>
        <dbReference type="EMBL" id="KAH9367172.1"/>
    </source>
</evidence>
<comment type="caution">
    <text evidence="1">The sequence shown here is derived from an EMBL/GenBank/DDBJ whole genome shotgun (WGS) entry which is preliminary data.</text>
</comment>
<sequence length="84" mass="9461">MLGTNSLQIQQRSLRLKKPLRGLHNSLQERALNTAKTIATTRPKKKWLFQKDISCSSEEETVAIAFGDSDSDMSGFDERCDTSE</sequence>
<organism evidence="1 2">
    <name type="scientific">Haemaphysalis longicornis</name>
    <name type="common">Bush tick</name>
    <dbReference type="NCBI Taxonomy" id="44386"/>
    <lineage>
        <taxon>Eukaryota</taxon>
        <taxon>Metazoa</taxon>
        <taxon>Ecdysozoa</taxon>
        <taxon>Arthropoda</taxon>
        <taxon>Chelicerata</taxon>
        <taxon>Arachnida</taxon>
        <taxon>Acari</taxon>
        <taxon>Parasitiformes</taxon>
        <taxon>Ixodida</taxon>
        <taxon>Ixodoidea</taxon>
        <taxon>Ixodidae</taxon>
        <taxon>Haemaphysalinae</taxon>
        <taxon>Haemaphysalis</taxon>
    </lineage>
</organism>
<proteinExistence type="predicted"/>
<keyword evidence="2" id="KW-1185">Reference proteome</keyword>